<evidence type="ECO:0000313" key="4">
    <source>
        <dbReference type="EMBL" id="SHN47453.1"/>
    </source>
</evidence>
<dbReference type="AlphaFoldDB" id="A0A1M7RMB3"/>
<name>A0A1M7RMB3_9ACTN</name>
<evidence type="ECO:0000256" key="2">
    <source>
        <dbReference type="SAM" id="Phobius"/>
    </source>
</evidence>
<dbReference type="Pfam" id="PF02698">
    <property type="entry name" value="DUF218"/>
    <property type="match status" value="1"/>
</dbReference>
<evidence type="ECO:0000256" key="1">
    <source>
        <dbReference type="SAM" id="MobiDB-lite"/>
    </source>
</evidence>
<evidence type="ECO:0000259" key="3">
    <source>
        <dbReference type="Pfam" id="PF02698"/>
    </source>
</evidence>
<accession>A0A1M7RMB3</accession>
<organism evidence="4 5">
    <name type="scientific">Cryptosporangium aurantiacum</name>
    <dbReference type="NCBI Taxonomy" id="134849"/>
    <lineage>
        <taxon>Bacteria</taxon>
        <taxon>Bacillati</taxon>
        <taxon>Actinomycetota</taxon>
        <taxon>Actinomycetes</taxon>
        <taxon>Cryptosporangiales</taxon>
        <taxon>Cryptosporangiaceae</taxon>
        <taxon>Cryptosporangium</taxon>
    </lineage>
</organism>
<sequence>MSDATDVSSAEPSDSDAPSSDAQTSDAQTSDAQTTKATPRKRRRLLTLVIGLVVLGAVVVGAAVTWTWTGSSGHRYDTVAAAPDAPVAIVFGAQLRPDGTPKPFLAGRLDIAAELYRAGKVKALLVSGDGNGTSGNETSSMTRYLTARGVPADRIVADPNGLDSYDTCARAYQVYGVRRALLVSQAFHLPRAVSLCRHVGIDADGVAGRCDSCRDMTLWRNRIREVPAALKAAADALRDRPPVVISPRDSALDKALSS</sequence>
<feature type="compositionally biased region" description="Low complexity" evidence="1">
    <location>
        <begin position="8"/>
        <end position="28"/>
    </location>
</feature>
<dbReference type="STRING" id="134849.SAMN05443668_1249"/>
<keyword evidence="2" id="KW-0472">Membrane</keyword>
<dbReference type="Proteomes" id="UP000184440">
    <property type="component" value="Unassembled WGS sequence"/>
</dbReference>
<dbReference type="GO" id="GO:0005886">
    <property type="term" value="C:plasma membrane"/>
    <property type="evidence" value="ECO:0007669"/>
    <property type="project" value="TreeGrafter"/>
</dbReference>
<dbReference type="RefSeq" id="WP_245806379.1">
    <property type="nucleotide sequence ID" value="NZ_FRCS01000024.1"/>
</dbReference>
<reference evidence="4 5" key="1">
    <citation type="submission" date="2016-11" db="EMBL/GenBank/DDBJ databases">
        <authorList>
            <person name="Jaros S."/>
            <person name="Januszkiewicz K."/>
            <person name="Wedrychowicz H."/>
        </authorList>
    </citation>
    <scope>NUCLEOTIDE SEQUENCE [LARGE SCALE GENOMIC DNA]</scope>
    <source>
        <strain evidence="4 5">DSM 46144</strain>
    </source>
</reference>
<feature type="region of interest" description="Disordered" evidence="1">
    <location>
        <begin position="1"/>
        <end position="38"/>
    </location>
</feature>
<keyword evidence="2" id="KW-1133">Transmembrane helix</keyword>
<dbReference type="PANTHER" id="PTHR30336">
    <property type="entry name" value="INNER MEMBRANE PROTEIN, PROBABLE PERMEASE"/>
    <property type="match status" value="1"/>
</dbReference>
<feature type="domain" description="DUF218" evidence="3">
    <location>
        <begin position="87"/>
        <end position="203"/>
    </location>
</feature>
<protein>
    <submittedName>
        <fullName evidence="4">Protein SanA, affects membrane permeability for vancomycin</fullName>
    </submittedName>
</protein>
<keyword evidence="5" id="KW-1185">Reference proteome</keyword>
<dbReference type="InterPro" id="IPR003848">
    <property type="entry name" value="DUF218"/>
</dbReference>
<feature type="transmembrane region" description="Helical" evidence="2">
    <location>
        <begin position="45"/>
        <end position="68"/>
    </location>
</feature>
<proteinExistence type="predicted"/>
<evidence type="ECO:0000313" key="5">
    <source>
        <dbReference type="Proteomes" id="UP000184440"/>
    </source>
</evidence>
<keyword evidence="2" id="KW-0812">Transmembrane</keyword>
<dbReference type="InterPro" id="IPR051599">
    <property type="entry name" value="Cell_Envelope_Assoc"/>
</dbReference>
<dbReference type="EMBL" id="FRCS01000024">
    <property type="protein sequence ID" value="SHN47453.1"/>
    <property type="molecule type" value="Genomic_DNA"/>
</dbReference>
<dbReference type="PANTHER" id="PTHR30336:SF6">
    <property type="entry name" value="INTEGRAL MEMBRANE PROTEIN"/>
    <property type="match status" value="1"/>
</dbReference>
<gene>
    <name evidence="4" type="ORF">SAMN05443668_1249</name>
</gene>
<dbReference type="CDD" id="cd06259">
    <property type="entry name" value="YdcF-like"/>
    <property type="match status" value="1"/>
</dbReference>